<accession>A0ABV2LA05</accession>
<dbReference type="Gene3D" id="2.115.10.20">
    <property type="entry name" value="Glycosyl hydrolase domain, family 43"/>
    <property type="match status" value="1"/>
</dbReference>
<dbReference type="Proteomes" id="UP001549145">
    <property type="component" value="Unassembled WGS sequence"/>
</dbReference>
<dbReference type="SUPFAM" id="SSF75005">
    <property type="entry name" value="Arabinanase/levansucrase/invertase"/>
    <property type="match status" value="1"/>
</dbReference>
<evidence type="ECO:0000256" key="1">
    <source>
        <dbReference type="SAM" id="MobiDB-lite"/>
    </source>
</evidence>
<evidence type="ECO:0000313" key="3">
    <source>
        <dbReference type="EMBL" id="MET3693635.1"/>
    </source>
</evidence>
<dbReference type="EMBL" id="JBEPMM010000009">
    <property type="protein sequence ID" value="MET3693635.1"/>
    <property type="molecule type" value="Genomic_DNA"/>
</dbReference>
<keyword evidence="4" id="KW-1185">Reference proteome</keyword>
<dbReference type="Pfam" id="PF24793">
    <property type="entry name" value="GINT1_N"/>
    <property type="match status" value="1"/>
</dbReference>
<proteinExistence type="predicted"/>
<evidence type="ECO:0000259" key="2">
    <source>
        <dbReference type="Pfam" id="PF24793"/>
    </source>
</evidence>
<organism evidence="3 4">
    <name type="scientific">Methylobacterium goesingense</name>
    <dbReference type="NCBI Taxonomy" id="243690"/>
    <lineage>
        <taxon>Bacteria</taxon>
        <taxon>Pseudomonadati</taxon>
        <taxon>Pseudomonadota</taxon>
        <taxon>Alphaproteobacteria</taxon>
        <taxon>Hyphomicrobiales</taxon>
        <taxon>Methylobacteriaceae</taxon>
        <taxon>Methylobacterium</taxon>
    </lineage>
</organism>
<dbReference type="InterPro" id="IPR023296">
    <property type="entry name" value="Glyco_hydro_beta-prop_sf"/>
</dbReference>
<gene>
    <name evidence="3" type="ORF">ABID43_003186</name>
</gene>
<comment type="caution">
    <text evidence="3">The sequence shown here is derived from an EMBL/GenBank/DDBJ whole genome shotgun (WGS) entry which is preliminary data.</text>
</comment>
<dbReference type="InterPro" id="IPR056442">
    <property type="entry name" value="GINT1_N"/>
</dbReference>
<dbReference type="RefSeq" id="WP_238279143.1">
    <property type="nucleotide sequence ID" value="NZ_BPQL01000051.1"/>
</dbReference>
<sequence length="524" mass="56938">MRLSVRLDGRMPRRWHLRLIERMTHRPGVTVCVDARPGPGALPGNAALLFRLEAMLRRLPGDGPSAPVDRARIDLAGPAASGPPDLILDLCGDVEAGRVPVWRLAFDDAPGEAALLAALLAGRQPLVTIREGERILASGRVGTEARSIMLTAFEDALVRTSSLVLAALDGTGPRLDGAHLPSRHRQGLSALDLGARAARLGARMVSRRLRALCIRAPHWRTGWRSLSGPDVIDLRAHPASGWNVLPDDGRRFYADPFPIDDHEGTVLFVEDYVYGQEKGVISAVRFGAEGPRGTPVPVLEAGHHLSYPFVFRDGGTHWMVPESGSAGTLDLYRATAFPGGWVKEATLLSGLNASDPTLFRQGDRWWLFATVRDDGEHGGPFAGWGSFSDSLHLWSARDVRGPWEPHPMNPVVVDIASARSGGRIVERGGALFRPVQDCTETYGGALGLARIERLDALGYAQRVETILRPGPRFRGTGLHTLNRSRTFEFIDGAGSVLRRRPISHPPRDHAEVNPAPGTKRRAST</sequence>
<feature type="domain" description="Glucosamine inositolphosphorylceramide transferase 1 N-terminal" evidence="2">
    <location>
        <begin position="251"/>
        <end position="460"/>
    </location>
</feature>
<protein>
    <recommendedName>
        <fullName evidence="2">Glucosamine inositolphosphorylceramide transferase 1 N-terminal domain-containing protein</fullName>
    </recommendedName>
</protein>
<reference evidence="3 4" key="1">
    <citation type="submission" date="2024-06" db="EMBL/GenBank/DDBJ databases">
        <title>Genomic Encyclopedia of Type Strains, Phase IV (KMG-IV): sequencing the most valuable type-strain genomes for metagenomic binning, comparative biology and taxonomic classification.</title>
        <authorList>
            <person name="Goeker M."/>
        </authorList>
    </citation>
    <scope>NUCLEOTIDE SEQUENCE [LARGE SCALE GENOMIC DNA]</scope>
    <source>
        <strain evidence="3 4">DSM 21331</strain>
    </source>
</reference>
<feature type="region of interest" description="Disordered" evidence="1">
    <location>
        <begin position="498"/>
        <end position="524"/>
    </location>
</feature>
<name>A0ABV2LA05_9HYPH</name>
<evidence type="ECO:0000313" key="4">
    <source>
        <dbReference type="Proteomes" id="UP001549145"/>
    </source>
</evidence>